<keyword evidence="2" id="KW-1185">Reference proteome</keyword>
<sequence>MSALFDRRPAVDASVEASAASAVAAGRDIGQAITAPGAVGMHIENATLLSPDACPPAADVACPAGVFHLPTRAALFVGRDPELALLDEALATPGQALVHAMHGLGGIGKSALAARWASGRVGKNRPVWWITADSRAAVDAGLAKLAAALCPSLVTLLAPEQLAEWARQWLASHSDWLLVLDNVSDPADVYPLLSQATSGRSLITSRRSTGWQGIAERVELDVLTVEEAVDLFNQIRGGAEPADVAALCAELGCLPLAVAQAAAYCAQTHCTPREYLDDLAAYPAEMYAATEEGGDNERTIARIWHLTLDRLADDPLAVRLLLMLGWYAPEGIPRSLFGPLGKPPAVRGALGRLAAHSMITLYDDTVSVHRLVQAVSRTPAEGDDHRHTVAVEAARKSAVRTLAAAIPEDPYDPSAWSTMRLLLPHVEALIEHAGPETDTETTARLLAWTADQLSSTGPGLAPKAIALFERTEAARSRLFGAESAQTLETRAALAYALYRADDHERAVPLAERVLADCVRALGDDHDVTLTARLKLARMLRPARGNERVGALLEDVVARRARILGKQHPRTFQARKLLALNASDHRSYPDARSAMDLLDTLFEECRTALGADHHVTLSIQGERLTLAPEVHLMKSELGEMFEKFGFYGSADPSPDAMPGMVAAVKALGPTGMSNMMGSATHPDEAERYAAACERVYGKDHPKTLTARITLAGAYAFVGQGGNLSQAVDQVVSDAARMLGTDDSIVSTFRGLRDMLKQFPLLQTNLSGGLEELAARARQMSPPSSPGSAESKAEAIEPILAWFQSVRESAVNGTLKPSDMADLLNQAMQTLVAVAPDSLKLPLEAPSESPEDENP</sequence>
<gene>
    <name evidence="1" type="ORF">LJ657_16195</name>
</gene>
<dbReference type="PANTHER" id="PTHR35205:SF1">
    <property type="entry name" value="ZU5 DOMAIN-CONTAINING PROTEIN"/>
    <property type="match status" value="1"/>
</dbReference>
<dbReference type="InterPro" id="IPR027417">
    <property type="entry name" value="P-loop_NTPase"/>
</dbReference>
<evidence type="ECO:0000313" key="2">
    <source>
        <dbReference type="Proteomes" id="UP001108029"/>
    </source>
</evidence>
<dbReference type="Proteomes" id="UP001108029">
    <property type="component" value="Unassembled WGS sequence"/>
</dbReference>
<comment type="caution">
    <text evidence="1">The sequence shown here is derived from an EMBL/GenBank/DDBJ whole genome shotgun (WGS) entry which is preliminary data.</text>
</comment>
<evidence type="ECO:0000313" key="1">
    <source>
        <dbReference type="EMBL" id="MCD9875184.1"/>
    </source>
</evidence>
<dbReference type="RefSeq" id="WP_232649310.1">
    <property type="nucleotide sequence ID" value="NZ_JAJSBI010000007.1"/>
</dbReference>
<dbReference type="Gene3D" id="1.25.40.10">
    <property type="entry name" value="Tetratricopeptide repeat domain"/>
    <property type="match status" value="1"/>
</dbReference>
<organism evidence="1 2">
    <name type="scientific">Streptomyces guryensis</name>
    <dbReference type="NCBI Taxonomy" id="2886947"/>
    <lineage>
        <taxon>Bacteria</taxon>
        <taxon>Bacillati</taxon>
        <taxon>Actinomycetota</taxon>
        <taxon>Actinomycetes</taxon>
        <taxon>Kitasatosporales</taxon>
        <taxon>Streptomycetaceae</taxon>
        <taxon>Streptomyces</taxon>
    </lineage>
</organism>
<reference evidence="1" key="1">
    <citation type="submission" date="2021-12" db="EMBL/GenBank/DDBJ databases">
        <authorList>
            <person name="Lee J.-H."/>
            <person name="Kim S.-B."/>
        </authorList>
    </citation>
    <scope>NUCLEOTIDE SEQUENCE</scope>
    <source>
        <strain evidence="1">NR30</strain>
    </source>
</reference>
<dbReference type="Gene3D" id="3.40.50.300">
    <property type="entry name" value="P-loop containing nucleotide triphosphate hydrolases"/>
    <property type="match status" value="1"/>
</dbReference>
<dbReference type="Pfam" id="PF13374">
    <property type="entry name" value="TPR_10"/>
    <property type="match status" value="1"/>
</dbReference>
<dbReference type="SUPFAM" id="SSF52540">
    <property type="entry name" value="P-loop containing nucleoside triphosphate hydrolases"/>
    <property type="match status" value="1"/>
</dbReference>
<dbReference type="EMBL" id="JAJSBI010000007">
    <property type="protein sequence ID" value="MCD9875184.1"/>
    <property type="molecule type" value="Genomic_DNA"/>
</dbReference>
<dbReference type="PANTHER" id="PTHR35205">
    <property type="entry name" value="NB-ARC AND TPR DOMAIN PROTEIN"/>
    <property type="match status" value="1"/>
</dbReference>
<dbReference type="InterPro" id="IPR011990">
    <property type="entry name" value="TPR-like_helical_dom_sf"/>
</dbReference>
<dbReference type="AlphaFoldDB" id="A0A9Q3VMC5"/>
<protein>
    <submittedName>
        <fullName evidence="1">Tetratricopeptide repeat protein</fullName>
    </submittedName>
</protein>
<proteinExistence type="predicted"/>
<name>A0A9Q3VMC5_9ACTN</name>
<accession>A0A9Q3VMC5</accession>